<organism evidence="5 6">
    <name type="scientific">candidate division WOR-3 bacterium JGI_Cruoil_03_44_89</name>
    <dbReference type="NCBI Taxonomy" id="1973748"/>
    <lineage>
        <taxon>Bacteria</taxon>
        <taxon>Bacteria division WOR-3</taxon>
    </lineage>
</organism>
<dbReference type="Gene3D" id="3.40.50.150">
    <property type="entry name" value="Vaccinia Virus protein VP39"/>
    <property type="match status" value="1"/>
</dbReference>
<feature type="domain" description="Methyltransferase type 11" evidence="4">
    <location>
        <begin position="49"/>
        <end position="141"/>
    </location>
</feature>
<dbReference type="GO" id="GO:0008757">
    <property type="term" value="F:S-adenosylmethionine-dependent methyltransferase activity"/>
    <property type="evidence" value="ECO:0007669"/>
    <property type="project" value="InterPro"/>
</dbReference>
<evidence type="ECO:0000256" key="2">
    <source>
        <dbReference type="ARBA" id="ARBA00022603"/>
    </source>
</evidence>
<dbReference type="InterPro" id="IPR051052">
    <property type="entry name" value="Diverse_substrate_MTase"/>
</dbReference>
<dbReference type="InterPro" id="IPR029063">
    <property type="entry name" value="SAM-dependent_MTases_sf"/>
</dbReference>
<dbReference type="Proteomes" id="UP000215215">
    <property type="component" value="Unassembled WGS sequence"/>
</dbReference>
<dbReference type="PANTHER" id="PTHR44942">
    <property type="entry name" value="METHYLTRANSF_11 DOMAIN-CONTAINING PROTEIN"/>
    <property type="match status" value="1"/>
</dbReference>
<evidence type="ECO:0000313" key="5">
    <source>
        <dbReference type="EMBL" id="OYD14982.1"/>
    </source>
</evidence>
<evidence type="ECO:0000256" key="3">
    <source>
        <dbReference type="ARBA" id="ARBA00022679"/>
    </source>
</evidence>
<reference evidence="5 6" key="1">
    <citation type="submission" date="2017-07" db="EMBL/GenBank/DDBJ databases">
        <title>Recovery of genomes from metagenomes via a dereplication, aggregation, and scoring strategy.</title>
        <authorList>
            <person name="Sieber C.M."/>
            <person name="Probst A.J."/>
            <person name="Sharrar A."/>
            <person name="Thomas B.C."/>
            <person name="Hess M."/>
            <person name="Tringe S.G."/>
            <person name="Banfield J.F."/>
        </authorList>
    </citation>
    <scope>NUCLEOTIDE SEQUENCE [LARGE SCALE GENOMIC DNA]</scope>
    <source>
        <strain evidence="5">JGI_Cruoil_03_44_89</strain>
    </source>
</reference>
<dbReference type="GO" id="GO:0032259">
    <property type="term" value="P:methylation"/>
    <property type="evidence" value="ECO:0007669"/>
    <property type="project" value="UniProtKB-KW"/>
</dbReference>
<gene>
    <name evidence="5" type="ORF">CH333_06855</name>
</gene>
<keyword evidence="2" id="KW-0489">Methyltransferase</keyword>
<dbReference type="InterPro" id="IPR013216">
    <property type="entry name" value="Methyltransf_11"/>
</dbReference>
<proteinExistence type="inferred from homology"/>
<dbReference type="PANTHER" id="PTHR44942:SF4">
    <property type="entry name" value="METHYLTRANSFERASE TYPE 11 DOMAIN-CONTAINING PROTEIN"/>
    <property type="match status" value="1"/>
</dbReference>
<comment type="similarity">
    <text evidence="1">Belongs to the methyltransferase superfamily.</text>
</comment>
<accession>A0A235BS21</accession>
<evidence type="ECO:0000256" key="1">
    <source>
        <dbReference type="ARBA" id="ARBA00008361"/>
    </source>
</evidence>
<name>A0A235BS21_UNCW3</name>
<dbReference type="EMBL" id="NOZQ01000150">
    <property type="protein sequence ID" value="OYD14982.1"/>
    <property type="molecule type" value="Genomic_DNA"/>
</dbReference>
<dbReference type="AlphaFoldDB" id="A0A235BS21"/>
<dbReference type="SUPFAM" id="SSF53335">
    <property type="entry name" value="S-adenosyl-L-methionine-dependent methyltransferases"/>
    <property type="match status" value="1"/>
</dbReference>
<keyword evidence="3" id="KW-0808">Transferase</keyword>
<dbReference type="Pfam" id="PF08241">
    <property type="entry name" value="Methyltransf_11"/>
    <property type="match status" value="1"/>
</dbReference>
<protein>
    <recommendedName>
        <fullName evidence="4">Methyltransferase type 11 domain-containing protein</fullName>
    </recommendedName>
</protein>
<evidence type="ECO:0000259" key="4">
    <source>
        <dbReference type="Pfam" id="PF08241"/>
    </source>
</evidence>
<sequence length="247" mass="28745">MSGNIGELEREFFDELAKSIQMVEFSKTTDSYIRCAFRALGNLREKRVLDVGCGDGKNTYMMAARAGSVFGIDISMGMLKRADTLREGRKNLFILEMDSENMGFREEAFDLIFGGYILHHLDIPPGLSEVYRVLKKGGMGVFIENFAFNPIINFFRENLVGRFGIPRYGTPGEHPLTYRDLKIAKSFFGRVEIRNPDLNFMKLFDRQIFRYRCPIFSRFCGLFDRWMYHSFKGLRKFSYTQVLVMRK</sequence>
<evidence type="ECO:0000313" key="6">
    <source>
        <dbReference type="Proteomes" id="UP000215215"/>
    </source>
</evidence>
<comment type="caution">
    <text evidence="5">The sequence shown here is derived from an EMBL/GenBank/DDBJ whole genome shotgun (WGS) entry which is preliminary data.</text>
</comment>
<dbReference type="CDD" id="cd02440">
    <property type="entry name" value="AdoMet_MTases"/>
    <property type="match status" value="1"/>
</dbReference>